<evidence type="ECO:0000313" key="5">
    <source>
        <dbReference type="Proteomes" id="UP000676325"/>
    </source>
</evidence>
<proteinExistence type="inferred from homology"/>
<gene>
    <name evidence="4" type="ORF">KDK95_30065</name>
</gene>
<dbReference type="Pfam" id="PF00561">
    <property type="entry name" value="Abhydrolase_1"/>
    <property type="match status" value="1"/>
</dbReference>
<dbReference type="InterPro" id="IPR000073">
    <property type="entry name" value="AB_hydrolase_1"/>
</dbReference>
<name>A0A941ED75_9ACTN</name>
<organism evidence="4 5">
    <name type="scientific">Actinospica acidithermotolerans</name>
    <dbReference type="NCBI Taxonomy" id="2828514"/>
    <lineage>
        <taxon>Bacteria</taxon>
        <taxon>Bacillati</taxon>
        <taxon>Actinomycetota</taxon>
        <taxon>Actinomycetes</taxon>
        <taxon>Catenulisporales</taxon>
        <taxon>Actinospicaceae</taxon>
        <taxon>Actinospica</taxon>
    </lineage>
</organism>
<feature type="domain" description="AB hydrolase-1" evidence="3">
    <location>
        <begin position="52"/>
        <end position="251"/>
    </location>
</feature>
<dbReference type="InterPro" id="IPR029058">
    <property type="entry name" value="AB_hydrolase_fold"/>
</dbReference>
<dbReference type="Proteomes" id="UP000676325">
    <property type="component" value="Unassembled WGS sequence"/>
</dbReference>
<evidence type="ECO:0000259" key="3">
    <source>
        <dbReference type="Pfam" id="PF00561"/>
    </source>
</evidence>
<evidence type="ECO:0000256" key="2">
    <source>
        <dbReference type="ARBA" id="ARBA00022801"/>
    </source>
</evidence>
<dbReference type="RefSeq" id="WP_212521710.1">
    <property type="nucleotide sequence ID" value="NZ_JAGSOH010000142.1"/>
</dbReference>
<dbReference type="PANTHER" id="PTHR43248">
    <property type="entry name" value="2-SUCCINYL-6-HYDROXY-2,4-CYCLOHEXADIENE-1-CARBOXYLATE SYNTHASE"/>
    <property type="match status" value="1"/>
</dbReference>
<dbReference type="PANTHER" id="PTHR43248:SF2">
    <property type="entry name" value="PROLYL AMINOPEPTIDASE"/>
    <property type="match status" value="1"/>
</dbReference>
<dbReference type="Gene3D" id="3.40.50.1820">
    <property type="entry name" value="alpha/beta hydrolase"/>
    <property type="match status" value="1"/>
</dbReference>
<protein>
    <submittedName>
        <fullName evidence="4">Alpha/beta fold hydrolase</fullName>
    </submittedName>
</protein>
<dbReference type="EMBL" id="JAGSOH010000142">
    <property type="protein sequence ID" value="MBR7830585.1"/>
    <property type="molecule type" value="Genomic_DNA"/>
</dbReference>
<dbReference type="InterPro" id="IPR051601">
    <property type="entry name" value="Serine_prot/Carboxylest_S33"/>
</dbReference>
<evidence type="ECO:0000313" key="4">
    <source>
        <dbReference type="EMBL" id="MBR7830585.1"/>
    </source>
</evidence>
<sequence>MPELPSSPTHRFPGLIVTERTFSLPLDHAAPHGEKIDVFARAVCAPGGERRPWLVFLQGGPGFGSPRPTGSFGSGSVGGWLGRAVQDFRVLLLDQRGTARSTPVNRQTLPARGDASEQADYLAHFRADSIVRDCELIRREISGDEPWTVLGQSFGGFCATTYLSIAPEGLRRVLICGGLPSLDAHADDVYRAAYPRMLRKNEAYYHRYPQDIGLAHRIARHLTENEVTLPGGMLLTPEAFQSLGLMLGTSDGFERLHYLLEGALLSIGGTETLSDSFMEEAQLALSFAGHPIYAVLHEPIYAQGGKPTAWAAERVRAEFPDFSPARATAADAPLLFTGETIHPWHFRTDPALRPLREVADLLAERTDWPALYDADVLAANEVPAAAAVYAEDLYVDAAHSSQTAERIRGLRRWVTNEFEHDGLRSSGDGVFERLWRMADGEL</sequence>
<keyword evidence="2 4" id="KW-0378">Hydrolase</keyword>
<reference evidence="4" key="1">
    <citation type="submission" date="2021-04" db="EMBL/GenBank/DDBJ databases">
        <title>Genome based classification of Actinospica acidithermotolerans sp. nov., an actinobacterium isolated from an Indonesian hot spring.</title>
        <authorList>
            <person name="Kusuma A.B."/>
            <person name="Putra K.E."/>
            <person name="Nafisah S."/>
            <person name="Loh J."/>
            <person name="Nouioui I."/>
            <person name="Goodfellow M."/>
        </authorList>
    </citation>
    <scope>NUCLEOTIDE SEQUENCE</scope>
    <source>
        <strain evidence="4">MGRD01-02</strain>
    </source>
</reference>
<keyword evidence="5" id="KW-1185">Reference proteome</keyword>
<evidence type="ECO:0000256" key="1">
    <source>
        <dbReference type="ARBA" id="ARBA00010088"/>
    </source>
</evidence>
<comment type="caution">
    <text evidence="4">The sequence shown here is derived from an EMBL/GenBank/DDBJ whole genome shotgun (WGS) entry which is preliminary data.</text>
</comment>
<accession>A0A941ED75</accession>
<dbReference type="AlphaFoldDB" id="A0A941ED75"/>
<dbReference type="GO" id="GO:0016787">
    <property type="term" value="F:hydrolase activity"/>
    <property type="evidence" value="ECO:0007669"/>
    <property type="project" value="UniProtKB-KW"/>
</dbReference>
<dbReference type="SUPFAM" id="SSF53474">
    <property type="entry name" value="alpha/beta-Hydrolases"/>
    <property type="match status" value="1"/>
</dbReference>
<comment type="similarity">
    <text evidence="1">Belongs to the peptidase S33 family.</text>
</comment>